<gene>
    <name evidence="1" type="ORF">SKAU_G00299850</name>
</gene>
<keyword evidence="2" id="KW-1185">Reference proteome</keyword>
<dbReference type="OrthoDB" id="8195947at2759"/>
<proteinExistence type="predicted"/>
<protein>
    <recommendedName>
        <fullName evidence="3">Voltage-dependent T-type calcium channel subunit alpha-1I</fullName>
    </recommendedName>
</protein>
<dbReference type="AlphaFoldDB" id="A0A9Q1IM71"/>
<evidence type="ECO:0008006" key="3">
    <source>
        <dbReference type="Google" id="ProtNLM"/>
    </source>
</evidence>
<organism evidence="1 2">
    <name type="scientific">Synaphobranchus kaupii</name>
    <name type="common">Kaup's arrowtooth eel</name>
    <dbReference type="NCBI Taxonomy" id="118154"/>
    <lineage>
        <taxon>Eukaryota</taxon>
        <taxon>Metazoa</taxon>
        <taxon>Chordata</taxon>
        <taxon>Craniata</taxon>
        <taxon>Vertebrata</taxon>
        <taxon>Euteleostomi</taxon>
        <taxon>Actinopterygii</taxon>
        <taxon>Neopterygii</taxon>
        <taxon>Teleostei</taxon>
        <taxon>Anguilliformes</taxon>
        <taxon>Synaphobranchidae</taxon>
        <taxon>Synaphobranchus</taxon>
    </lineage>
</organism>
<reference evidence="1" key="1">
    <citation type="journal article" date="2023" name="Science">
        <title>Genome structures resolve the early diversification of teleost fishes.</title>
        <authorList>
            <person name="Parey E."/>
            <person name="Louis A."/>
            <person name="Montfort J."/>
            <person name="Bouchez O."/>
            <person name="Roques C."/>
            <person name="Iampietro C."/>
            <person name="Lluch J."/>
            <person name="Castinel A."/>
            <person name="Donnadieu C."/>
            <person name="Desvignes T."/>
            <person name="Floi Bucao C."/>
            <person name="Jouanno E."/>
            <person name="Wen M."/>
            <person name="Mejri S."/>
            <person name="Dirks R."/>
            <person name="Jansen H."/>
            <person name="Henkel C."/>
            <person name="Chen W.J."/>
            <person name="Zahm M."/>
            <person name="Cabau C."/>
            <person name="Klopp C."/>
            <person name="Thompson A.W."/>
            <person name="Robinson-Rechavi M."/>
            <person name="Braasch I."/>
            <person name="Lecointre G."/>
            <person name="Bobe J."/>
            <person name="Postlethwait J.H."/>
            <person name="Berthelot C."/>
            <person name="Roest Crollius H."/>
            <person name="Guiguen Y."/>
        </authorList>
    </citation>
    <scope>NUCLEOTIDE SEQUENCE</scope>
    <source>
        <strain evidence="1">WJC10195</strain>
    </source>
</reference>
<dbReference type="Proteomes" id="UP001152622">
    <property type="component" value="Chromosome 12"/>
</dbReference>
<comment type="caution">
    <text evidence="1">The sequence shown here is derived from an EMBL/GenBank/DDBJ whole genome shotgun (WGS) entry which is preliminary data.</text>
</comment>
<accession>A0A9Q1IM71</accession>
<name>A0A9Q1IM71_SYNKA</name>
<sequence length="242" mass="26363">MLIKNSEMNGEEFELLEPADCCVAMTTEEDPGGVPGAAHVGVGLCEDYGPAQGEESMEEAGLGDDVSSDLGALVVPFPELAPVVFFCLKQTTFPRNWCIRMVSSPYPLTLRNTERIHTYNGSGRLQSEPIPHRFTRDATLCCYGVSIWQPLHKPTKTHSERGRSRKPCGHTAACWDRACSGPGEHQTMGSQLLVLQSIMIMGQRETFAASAHGKVGVGEMEMDDDKAKLTGECQGGHFLVFT</sequence>
<dbReference type="EMBL" id="JAINUF010000012">
    <property type="protein sequence ID" value="KAJ8345792.1"/>
    <property type="molecule type" value="Genomic_DNA"/>
</dbReference>
<evidence type="ECO:0000313" key="2">
    <source>
        <dbReference type="Proteomes" id="UP001152622"/>
    </source>
</evidence>
<evidence type="ECO:0000313" key="1">
    <source>
        <dbReference type="EMBL" id="KAJ8345792.1"/>
    </source>
</evidence>